<accession>A0A286H3Z1</accession>
<dbReference type="EMBL" id="OCNK01000004">
    <property type="protein sequence ID" value="SOE02186.1"/>
    <property type="molecule type" value="Genomic_DNA"/>
</dbReference>
<dbReference type="AlphaFoldDB" id="A0A286H3Z1"/>
<evidence type="ECO:0000313" key="1">
    <source>
        <dbReference type="EMBL" id="SOE02186.1"/>
    </source>
</evidence>
<reference evidence="2" key="1">
    <citation type="submission" date="2017-09" db="EMBL/GenBank/DDBJ databases">
        <authorList>
            <person name="Varghese N."/>
            <person name="Submissions S."/>
        </authorList>
    </citation>
    <scope>NUCLEOTIDE SEQUENCE [LARGE SCALE GENOMIC DNA]</scope>
    <source>
        <strain evidence="2">DSM 44270</strain>
    </source>
</reference>
<evidence type="ECO:0008006" key="3">
    <source>
        <dbReference type="Google" id="ProtNLM"/>
    </source>
</evidence>
<dbReference type="Proteomes" id="UP000219482">
    <property type="component" value="Unassembled WGS sequence"/>
</dbReference>
<dbReference type="OrthoDB" id="1550900at2"/>
<dbReference type="RefSeq" id="WP_097185119.1">
    <property type="nucleotide sequence ID" value="NZ_OCNK01000004.1"/>
</dbReference>
<sequence>MAYGFVMDVPAPVQFYDAMHAALARRTSGGVDGLLLHVARQTSAGFQIIEVWESKELCDRYTAELVDPTIAELTGGKPPPMAPAVEEFEPRGLVLPAAHVYV</sequence>
<name>A0A286H3Z1_9ACTN</name>
<gene>
    <name evidence="1" type="ORF">SAMN06272739_3394</name>
</gene>
<proteinExistence type="predicted"/>
<keyword evidence="2" id="KW-1185">Reference proteome</keyword>
<organism evidence="1 2">
    <name type="scientific">Blastococcus haudaquaticus</name>
    <dbReference type="NCBI Taxonomy" id="1938745"/>
    <lineage>
        <taxon>Bacteria</taxon>
        <taxon>Bacillati</taxon>
        <taxon>Actinomycetota</taxon>
        <taxon>Actinomycetes</taxon>
        <taxon>Geodermatophilales</taxon>
        <taxon>Geodermatophilaceae</taxon>
        <taxon>Blastococcus</taxon>
    </lineage>
</organism>
<evidence type="ECO:0000313" key="2">
    <source>
        <dbReference type="Proteomes" id="UP000219482"/>
    </source>
</evidence>
<protein>
    <recommendedName>
        <fullName evidence="3">ABM domain-containing protein</fullName>
    </recommendedName>
</protein>